<keyword evidence="1" id="KW-0175">Coiled coil</keyword>
<gene>
    <name evidence="2" type="ORF">FDK22_12865</name>
</gene>
<dbReference type="OrthoDB" id="7605247at2"/>
<feature type="coiled-coil region" evidence="1">
    <location>
        <begin position="416"/>
        <end position="443"/>
    </location>
</feature>
<protein>
    <submittedName>
        <fullName evidence="2">Uncharacterized protein</fullName>
    </submittedName>
</protein>
<dbReference type="AlphaFoldDB" id="A0A5R8XXY3"/>
<accession>A0A5R8XXY3</accession>
<name>A0A5R8XXY3_9BACT</name>
<dbReference type="Proteomes" id="UP000308901">
    <property type="component" value="Unassembled WGS sequence"/>
</dbReference>
<reference evidence="2 3" key="1">
    <citation type="submission" date="2019-05" db="EMBL/GenBank/DDBJ databases">
        <title>Arcobacter sp. nov., isolated from sea sediment.</title>
        <authorList>
            <person name="Kim W."/>
        </authorList>
    </citation>
    <scope>NUCLEOTIDE SEQUENCE [LARGE SCALE GENOMIC DNA]</scope>
    <source>
        <strain evidence="2 3">CAU 1517</strain>
    </source>
</reference>
<sequence length="723" mass="83329">MSKNNLKTVFSNTKYKNRLTSTLDSKYTYKFTVLPTVEGLTKKQCINLLVKTSMHSKTVALNSIVDIKAVCKSTIICPAVFKKEAPKWVDDNVKSIDFISLDIDSGMTMEEAQSILDKNELSYILYTSKSHTSKKHKFHIIVALLKPIKDKDIKQKYKATWQYLHELLECKTDPACKNPSRALLPSAIDGIVIDKLYRNDLYLGTELLNKYKYVVKTYDEATGTGKVHPDFIKQIENINPNLIKDDETDFILRYKRDINDPVGNLFCYYPQNVKCIFDLTKSATTDLLFSNYDYEYSFKPEAIRTDIQQKIKNAIEKHHDDFDIIGFDFVKTVIVANEGVGKTRAILENCKKFHVIYACDTTKRIIEMKESFQEEGIDTLVCYSNKEIMEQLNISPSIIESYSKKMQEGNDTKEFINEVINDSQQAQNLLDAIQENNKKILRRDVTVLLTTEKLKVLLKRYIKEESLSLIVLDEFEVKDFYPVVELKEKSKKVTLSEINFYNDLIRLEKNNSLIDLLCNRSAIILTTEKEKVKRVFYNKSDYPIRDFTKKLKTDNIKYLLTSSTSNVKIEKETNRDNVIKKVLGLYPEIDEVICDASDKKDSTHLSVRGSDNYKQLNTLVVGHYPSPVEHYLFFKASEEYYKDKFGDDKEAIAMDINCIIMSTKVSQSIGRNSGFRDCGKFCYVILPMLRSSNCYTFKSSSGVKLDFDLNYVSSNVERLDIEG</sequence>
<evidence type="ECO:0000313" key="2">
    <source>
        <dbReference type="EMBL" id="TLP36159.1"/>
    </source>
</evidence>
<proteinExistence type="predicted"/>
<evidence type="ECO:0000313" key="3">
    <source>
        <dbReference type="Proteomes" id="UP000308901"/>
    </source>
</evidence>
<comment type="caution">
    <text evidence="2">The sequence shown here is derived from an EMBL/GenBank/DDBJ whole genome shotgun (WGS) entry which is preliminary data.</text>
</comment>
<dbReference type="RefSeq" id="WP_138153389.1">
    <property type="nucleotide sequence ID" value="NZ_VANU01000006.1"/>
</dbReference>
<organism evidence="2 3">
    <name type="scientific">Arcobacter arenosus</name>
    <dbReference type="NCBI Taxonomy" id="2576037"/>
    <lineage>
        <taxon>Bacteria</taxon>
        <taxon>Pseudomonadati</taxon>
        <taxon>Campylobacterota</taxon>
        <taxon>Epsilonproteobacteria</taxon>
        <taxon>Campylobacterales</taxon>
        <taxon>Arcobacteraceae</taxon>
        <taxon>Arcobacter</taxon>
    </lineage>
</organism>
<keyword evidence="3" id="KW-1185">Reference proteome</keyword>
<dbReference type="EMBL" id="VANU01000006">
    <property type="protein sequence ID" value="TLP36159.1"/>
    <property type="molecule type" value="Genomic_DNA"/>
</dbReference>
<evidence type="ECO:0000256" key="1">
    <source>
        <dbReference type="SAM" id="Coils"/>
    </source>
</evidence>